<evidence type="ECO:0000256" key="1">
    <source>
        <dbReference type="ARBA" id="ARBA00004141"/>
    </source>
</evidence>
<dbReference type="PROSITE" id="PS51384">
    <property type="entry name" value="FAD_FR"/>
    <property type="match status" value="1"/>
</dbReference>
<dbReference type="Gene3D" id="3.40.50.80">
    <property type="entry name" value="Nucleotide-binding domain of ferredoxin-NADP reductase (FNR) module"/>
    <property type="match status" value="2"/>
</dbReference>
<comment type="caution">
    <text evidence="6">The sequence shown here is derived from an EMBL/GenBank/DDBJ whole genome shotgun (WGS) entry which is preliminary data.</text>
</comment>
<keyword evidence="5" id="KW-0472">Membrane</keyword>
<keyword evidence="7" id="KW-1185">Reference proteome</keyword>
<organism evidence="6 7">
    <name type="scientific">Punica granatum</name>
    <name type="common">Pomegranate</name>
    <dbReference type="NCBI Taxonomy" id="22663"/>
    <lineage>
        <taxon>Eukaryota</taxon>
        <taxon>Viridiplantae</taxon>
        <taxon>Streptophyta</taxon>
        <taxon>Embryophyta</taxon>
        <taxon>Tracheophyta</taxon>
        <taxon>Spermatophyta</taxon>
        <taxon>Magnoliopsida</taxon>
        <taxon>eudicotyledons</taxon>
        <taxon>Gunneridae</taxon>
        <taxon>Pentapetalae</taxon>
        <taxon>rosids</taxon>
        <taxon>malvids</taxon>
        <taxon>Myrtales</taxon>
        <taxon>Lythraceae</taxon>
        <taxon>Punica</taxon>
    </lineage>
</organism>
<evidence type="ECO:0000256" key="2">
    <source>
        <dbReference type="ARBA" id="ARBA00022692"/>
    </source>
</evidence>
<evidence type="ECO:0000256" key="4">
    <source>
        <dbReference type="ARBA" id="ARBA00023002"/>
    </source>
</evidence>
<proteinExistence type="predicted"/>
<dbReference type="SFLD" id="SFLDG01168">
    <property type="entry name" value="Ferric_reductase_subgroup_(FRE"/>
    <property type="match status" value="1"/>
</dbReference>
<dbReference type="Pfam" id="PF08030">
    <property type="entry name" value="NAD_binding_6"/>
    <property type="match status" value="1"/>
</dbReference>
<dbReference type="AlphaFoldDB" id="A0A2I0J1Y0"/>
<evidence type="ECO:0000313" key="7">
    <source>
        <dbReference type="Proteomes" id="UP000233551"/>
    </source>
</evidence>
<accession>A0A2I0J1Y0</accession>
<dbReference type="InterPro" id="IPR013121">
    <property type="entry name" value="Fe_red_NAD-bd_6"/>
</dbReference>
<dbReference type="GO" id="GO:0005886">
    <property type="term" value="C:plasma membrane"/>
    <property type="evidence" value="ECO:0007669"/>
    <property type="project" value="TreeGrafter"/>
</dbReference>
<dbReference type="EMBL" id="PGOL01002138">
    <property type="protein sequence ID" value="PKI50252.1"/>
    <property type="molecule type" value="Genomic_DNA"/>
</dbReference>
<sequence>MEELSDSAVEHLLSREEPSEPERISAACLWVKWVLEMAMGLIFAAWVAFIFLYPVPLVTDLYNEWTDVASNTIYGAIGSGAFLLFSGPILAITFLAIARLIIMDSRKEELLVLKSKPAKYPRLRLWTFPVMVDGPLGVVSAAELIGICLVVSYVVWAISAYTLEDLSTLSNSTSSSVIKSAAMLELYGKRLATIGMFSLAFLFLPVARGSVLLRLVDIPFEQAARYHVWLGHLTMLLFTLHGLSFVIAWAMQGILLDEITSWEYSSIATIAILPGVIGLLAGLLMWVTSLPPVRKKQFEVFFYMHQLYVVFVVCFALHVGDFFFSTAAGGMFLFMVDRFLRFCQSRRAVNLISATRLPCGIIELVISKPANLQYNALSFIFLQIRELSRLQWHPFSVSSSPLDGKNHISVLIKVLGDWTAKLDRNILDIIEIHDQNETTFRPPKITASVEGPYGHELPYHLTYENLVLVAGGIGVSPFFAILSDIFHRIGEGKSCLPSKVLLVWAIKKSNELPLLSILDMGSISPFFPHELNLEIDIYITRESEPSLEEGNNIDSTKKSHVFPVSNGCSMSVLVGTGNTIWSGLYVMTSTVGFIVLMTLLHFFYINRFNVTTSWYKGLLFVVCMLASVIVFGGLVVFLWSCWKKGTFAIEKSQHCNQNLQSAPMTHHDLPQRKSVGPRRVIYGSRPNFQEIFGSASDHWGHVDIGVIVCGPSTLETSVAKECRSRNLKRGSDRPIFHFHSHTFDL</sequence>
<dbReference type="STRING" id="22663.A0A2I0J1Y0"/>
<dbReference type="SUPFAM" id="SSF63380">
    <property type="entry name" value="Riboflavin synthase domain-like"/>
    <property type="match status" value="1"/>
</dbReference>
<evidence type="ECO:0000313" key="6">
    <source>
        <dbReference type="EMBL" id="PKI50252.1"/>
    </source>
</evidence>
<dbReference type="Proteomes" id="UP000233551">
    <property type="component" value="Unassembled WGS sequence"/>
</dbReference>
<dbReference type="Pfam" id="PF01794">
    <property type="entry name" value="Ferric_reduct"/>
    <property type="match status" value="1"/>
</dbReference>
<dbReference type="SUPFAM" id="SSF52343">
    <property type="entry name" value="Ferredoxin reductase-like, C-terminal NADP-linked domain"/>
    <property type="match status" value="1"/>
</dbReference>
<evidence type="ECO:0000256" key="5">
    <source>
        <dbReference type="ARBA" id="ARBA00023136"/>
    </source>
</evidence>
<dbReference type="GeneID" id="116197341"/>
<dbReference type="InterPro" id="IPR013130">
    <property type="entry name" value="Fe3_Rdtase_TM_dom"/>
</dbReference>
<evidence type="ECO:0000256" key="3">
    <source>
        <dbReference type="ARBA" id="ARBA00022989"/>
    </source>
</evidence>
<dbReference type="SFLD" id="SFLDS00052">
    <property type="entry name" value="Ferric_Reductase_Domain"/>
    <property type="match status" value="1"/>
</dbReference>
<dbReference type="InterPro" id="IPR039261">
    <property type="entry name" value="FNR_nucleotide-bd"/>
</dbReference>
<dbReference type="PANTHER" id="PTHR11972:SF69">
    <property type="entry name" value="FERRIC REDUCTION OXIDASE 6-RELATED"/>
    <property type="match status" value="1"/>
</dbReference>
<dbReference type="InterPro" id="IPR017938">
    <property type="entry name" value="Riboflavin_synthase-like_b-brl"/>
</dbReference>
<dbReference type="PANTHER" id="PTHR11972">
    <property type="entry name" value="NADPH OXIDASE"/>
    <property type="match status" value="1"/>
</dbReference>
<comment type="subcellular location">
    <subcellularLocation>
        <location evidence="1">Membrane</location>
        <topology evidence="1">Multi-pass membrane protein</topology>
    </subcellularLocation>
</comment>
<name>A0A2I0J1Y0_PUNGR</name>
<keyword evidence="3" id="KW-1133">Transmembrane helix</keyword>
<dbReference type="GO" id="GO:0000293">
    <property type="term" value="F:ferric-chelate reductase activity"/>
    <property type="evidence" value="ECO:0007669"/>
    <property type="project" value="TreeGrafter"/>
</dbReference>
<dbReference type="InterPro" id="IPR050369">
    <property type="entry name" value="RBOH/FRE"/>
</dbReference>
<dbReference type="InterPro" id="IPR013112">
    <property type="entry name" value="FAD-bd_8"/>
</dbReference>
<dbReference type="InterPro" id="IPR017927">
    <property type="entry name" value="FAD-bd_FR_type"/>
</dbReference>
<dbReference type="Pfam" id="PF08022">
    <property type="entry name" value="FAD_binding_8"/>
    <property type="match status" value="1"/>
</dbReference>
<keyword evidence="4" id="KW-0560">Oxidoreductase</keyword>
<dbReference type="OrthoDB" id="167398at2759"/>
<protein>
    <submittedName>
        <fullName evidence="6">Uncharacterized protein</fullName>
    </submittedName>
</protein>
<reference evidence="6 7" key="1">
    <citation type="submission" date="2017-11" db="EMBL/GenBank/DDBJ databases">
        <title>De-novo sequencing of pomegranate (Punica granatum L.) genome.</title>
        <authorList>
            <person name="Akparov Z."/>
            <person name="Amiraslanov A."/>
            <person name="Hajiyeva S."/>
            <person name="Abbasov M."/>
            <person name="Kaur K."/>
            <person name="Hamwieh A."/>
            <person name="Solovyev V."/>
            <person name="Salamov A."/>
            <person name="Braich B."/>
            <person name="Kosarev P."/>
            <person name="Mahmoud A."/>
            <person name="Hajiyev E."/>
            <person name="Babayeva S."/>
            <person name="Izzatullayeva V."/>
            <person name="Mammadov A."/>
            <person name="Mammadov A."/>
            <person name="Sharifova S."/>
            <person name="Ojaghi J."/>
            <person name="Eynullazada K."/>
            <person name="Bayramov B."/>
            <person name="Abdulazimova A."/>
            <person name="Shahmuradov I."/>
        </authorList>
    </citation>
    <scope>NUCLEOTIDE SEQUENCE [LARGE SCALE GENOMIC DNA]</scope>
    <source>
        <strain evidence="7">cv. AG2017</strain>
        <tissue evidence="6">Leaf</tissue>
    </source>
</reference>
<dbReference type="CDD" id="cd06186">
    <property type="entry name" value="NOX_Duox_like_FAD_NADP"/>
    <property type="match status" value="1"/>
</dbReference>
<gene>
    <name evidence="6" type="ORF">CRG98_029325</name>
</gene>
<keyword evidence="2" id="KW-0812">Transmembrane</keyword>